<comment type="caution">
    <text evidence="4">The sequence shown here is derived from an EMBL/GenBank/DDBJ whole genome shotgun (WGS) entry which is preliminary data.</text>
</comment>
<dbReference type="Pfam" id="PF00072">
    <property type="entry name" value="Response_reg"/>
    <property type="match status" value="1"/>
</dbReference>
<dbReference type="EMBL" id="JAGETV010000008">
    <property type="protein sequence ID" value="MBO1927207.1"/>
    <property type="molecule type" value="Genomic_DNA"/>
</dbReference>
<organism evidence="4 5">
    <name type="scientific">Thiomicrorhabdus marina</name>
    <dbReference type="NCBI Taxonomy" id="2818442"/>
    <lineage>
        <taxon>Bacteria</taxon>
        <taxon>Pseudomonadati</taxon>
        <taxon>Pseudomonadota</taxon>
        <taxon>Gammaproteobacteria</taxon>
        <taxon>Thiotrichales</taxon>
        <taxon>Piscirickettsiaceae</taxon>
        <taxon>Thiomicrorhabdus</taxon>
    </lineage>
</organism>
<evidence type="ECO:0000256" key="1">
    <source>
        <dbReference type="ARBA" id="ARBA00022553"/>
    </source>
</evidence>
<feature type="domain" description="Response regulatory" evidence="3">
    <location>
        <begin position="6"/>
        <end position="122"/>
    </location>
</feature>
<sequence length="125" mass="14021">MNKIPHVLVVDDSEVIRKLLQITLQQSNMRVRLAESLSAGLKAAQSELFDLIIVDYMLSTEENGLQLIAQLRYTQNAATPVLMLSAEVEQKYKQQAKQLGVKAWVKKPFSPQSISKLSQQILGIN</sequence>
<dbReference type="PROSITE" id="PS50110">
    <property type="entry name" value="RESPONSE_REGULATORY"/>
    <property type="match status" value="1"/>
</dbReference>
<dbReference type="PANTHER" id="PTHR44591:SF3">
    <property type="entry name" value="RESPONSE REGULATORY DOMAIN-CONTAINING PROTEIN"/>
    <property type="match status" value="1"/>
</dbReference>
<dbReference type="PANTHER" id="PTHR44591">
    <property type="entry name" value="STRESS RESPONSE REGULATOR PROTEIN 1"/>
    <property type="match status" value="1"/>
</dbReference>
<keyword evidence="1 2" id="KW-0597">Phosphoprotein</keyword>
<keyword evidence="5" id="KW-1185">Reference proteome</keyword>
<dbReference type="InterPro" id="IPR011006">
    <property type="entry name" value="CheY-like_superfamily"/>
</dbReference>
<name>A0ABS3Q4F1_9GAMM</name>
<protein>
    <submittedName>
        <fullName evidence="4">Response regulator</fullName>
    </submittedName>
</protein>
<evidence type="ECO:0000256" key="2">
    <source>
        <dbReference type="PROSITE-ProRule" id="PRU00169"/>
    </source>
</evidence>
<evidence type="ECO:0000313" key="5">
    <source>
        <dbReference type="Proteomes" id="UP000664835"/>
    </source>
</evidence>
<dbReference type="Gene3D" id="3.40.50.2300">
    <property type="match status" value="1"/>
</dbReference>
<reference evidence="4 5" key="1">
    <citation type="submission" date="2021-03" db="EMBL/GenBank/DDBJ databases">
        <title>Thiomicrorhabdus sp.nov.,novel sulfur-oxidizing bacteria isolated from coastal sediment.</title>
        <authorList>
            <person name="Liu X."/>
        </authorList>
    </citation>
    <scope>NUCLEOTIDE SEQUENCE [LARGE SCALE GENOMIC DNA]</scope>
    <source>
        <strain evidence="4 5">6S2-11</strain>
    </source>
</reference>
<evidence type="ECO:0000313" key="4">
    <source>
        <dbReference type="EMBL" id="MBO1927207.1"/>
    </source>
</evidence>
<evidence type="ECO:0000259" key="3">
    <source>
        <dbReference type="PROSITE" id="PS50110"/>
    </source>
</evidence>
<dbReference type="InterPro" id="IPR050595">
    <property type="entry name" value="Bact_response_regulator"/>
</dbReference>
<proteinExistence type="predicted"/>
<gene>
    <name evidence="4" type="ORF">J3998_06415</name>
</gene>
<dbReference type="SUPFAM" id="SSF52172">
    <property type="entry name" value="CheY-like"/>
    <property type="match status" value="1"/>
</dbReference>
<feature type="modified residue" description="4-aspartylphosphate" evidence="2">
    <location>
        <position position="55"/>
    </location>
</feature>
<dbReference type="SMART" id="SM00448">
    <property type="entry name" value="REC"/>
    <property type="match status" value="1"/>
</dbReference>
<accession>A0ABS3Q4F1</accession>
<dbReference type="Proteomes" id="UP000664835">
    <property type="component" value="Unassembled WGS sequence"/>
</dbReference>
<dbReference type="InterPro" id="IPR001789">
    <property type="entry name" value="Sig_transdc_resp-reg_receiver"/>
</dbReference>
<dbReference type="RefSeq" id="WP_208148775.1">
    <property type="nucleotide sequence ID" value="NZ_JAGETV010000008.1"/>
</dbReference>